<name>A0A226EPQ9_FOLCA</name>
<comment type="caution">
    <text evidence="2">The sequence shown here is derived from an EMBL/GenBank/DDBJ whole genome shotgun (WGS) entry which is preliminary data.</text>
</comment>
<feature type="transmembrane region" description="Helical" evidence="1">
    <location>
        <begin position="198"/>
        <end position="217"/>
    </location>
</feature>
<proteinExistence type="predicted"/>
<evidence type="ECO:0000313" key="2">
    <source>
        <dbReference type="EMBL" id="OXA58811.1"/>
    </source>
</evidence>
<keyword evidence="1" id="KW-0812">Transmembrane</keyword>
<dbReference type="OrthoDB" id="8297494at2759"/>
<gene>
    <name evidence="2" type="ORF">Fcan01_06648</name>
</gene>
<feature type="transmembrane region" description="Helical" evidence="1">
    <location>
        <begin position="255"/>
        <end position="276"/>
    </location>
</feature>
<accession>A0A226EPQ9</accession>
<dbReference type="EMBL" id="LNIX01000003">
    <property type="protein sequence ID" value="OXA58811.1"/>
    <property type="molecule type" value="Genomic_DNA"/>
</dbReference>
<keyword evidence="1" id="KW-0472">Membrane</keyword>
<organism evidence="2 3">
    <name type="scientific">Folsomia candida</name>
    <name type="common">Springtail</name>
    <dbReference type="NCBI Taxonomy" id="158441"/>
    <lineage>
        <taxon>Eukaryota</taxon>
        <taxon>Metazoa</taxon>
        <taxon>Ecdysozoa</taxon>
        <taxon>Arthropoda</taxon>
        <taxon>Hexapoda</taxon>
        <taxon>Collembola</taxon>
        <taxon>Entomobryomorpha</taxon>
        <taxon>Isotomoidea</taxon>
        <taxon>Isotomidae</taxon>
        <taxon>Proisotominae</taxon>
        <taxon>Folsomia</taxon>
    </lineage>
</organism>
<feature type="transmembrane region" description="Helical" evidence="1">
    <location>
        <begin position="131"/>
        <end position="153"/>
    </location>
</feature>
<evidence type="ECO:0000256" key="1">
    <source>
        <dbReference type="SAM" id="Phobius"/>
    </source>
</evidence>
<protein>
    <submittedName>
        <fullName evidence="2">Uncharacterized protein</fullName>
    </submittedName>
</protein>
<dbReference type="AlphaFoldDB" id="A0A226EPQ9"/>
<sequence length="377" mass="43108">MLTITFLPHLKQHLRVAKLISSLPFQWDDSSGKLSLLPSKIMQFIVTSQLMLQTVYSILQVVMTTFSPYSTGTKFQAMVFTSINLTGLLLRWNWKLDKTAMNLLNAFIKFEESFLKGHVYKKTIPDKLMSLVLPLTIFSCFSVGIFTGVVLFYRPCLPPFAGSMLPCCRHGQAKFSICLRIGLVIFDVFMLFNAVVSGSFYITQILIASSLCFWDYMQIIKKWTVENTLNKAQLLQTYKHLKILEMLNNNCVRKCMLPSCSLGFPAIQFFSCYVCIKLHDTMSLPALAFYFLIYGDAIILTTSVFTASSYVFITSRKLLARWRTEWKMTQNSELRRSFRACSPMKVRFGDNFVDNSTPLVIQDTCTRQTVSSLLISQ</sequence>
<reference evidence="2 3" key="1">
    <citation type="submission" date="2015-12" db="EMBL/GenBank/DDBJ databases">
        <title>The genome of Folsomia candida.</title>
        <authorList>
            <person name="Faddeeva A."/>
            <person name="Derks M.F."/>
            <person name="Anvar Y."/>
            <person name="Smit S."/>
            <person name="Van Straalen N."/>
            <person name="Roelofs D."/>
        </authorList>
    </citation>
    <scope>NUCLEOTIDE SEQUENCE [LARGE SCALE GENOMIC DNA]</scope>
    <source>
        <strain evidence="2 3">VU population</strain>
        <tissue evidence="2">Whole body</tissue>
    </source>
</reference>
<keyword evidence="1" id="KW-1133">Transmembrane helix</keyword>
<feature type="transmembrane region" description="Helical" evidence="1">
    <location>
        <begin position="288"/>
        <end position="313"/>
    </location>
</feature>
<feature type="transmembrane region" description="Helical" evidence="1">
    <location>
        <begin position="75"/>
        <end position="94"/>
    </location>
</feature>
<dbReference type="Proteomes" id="UP000198287">
    <property type="component" value="Unassembled WGS sequence"/>
</dbReference>
<evidence type="ECO:0000313" key="3">
    <source>
        <dbReference type="Proteomes" id="UP000198287"/>
    </source>
</evidence>
<keyword evidence="3" id="KW-1185">Reference proteome</keyword>